<feature type="region of interest" description="Disordered" evidence="1">
    <location>
        <begin position="160"/>
        <end position="201"/>
    </location>
</feature>
<dbReference type="AlphaFoldDB" id="A0A0C2MVA2"/>
<name>A0A0C2MVA2_THEKT</name>
<sequence length="222" mass="25785">MEEEKDSRPDIYVLVTCYTGILRNLRASIVEEFEFHQKDLSKDEKQRSNDTETLKPNFNNHHTSTPHVRSEEISRITFTHDHESNDEPIDGGMAHEDLRAHESHHRRNQVNLLNLAQPEYTTSMADDRNNSSQADRKRTAEVKEDTKIKRKKELDDIQKTLDKQNHADLVQPRTSKTTSTPGITSPESNVKQSKTRSDSSYPTRLVFLENLTEEVQTRTRFK</sequence>
<feature type="region of interest" description="Disordered" evidence="1">
    <location>
        <begin position="39"/>
        <end position="70"/>
    </location>
</feature>
<feature type="region of interest" description="Disordered" evidence="1">
    <location>
        <begin position="120"/>
        <end position="147"/>
    </location>
</feature>
<evidence type="ECO:0000313" key="3">
    <source>
        <dbReference type="Proteomes" id="UP000031668"/>
    </source>
</evidence>
<evidence type="ECO:0000256" key="1">
    <source>
        <dbReference type="SAM" id="MobiDB-lite"/>
    </source>
</evidence>
<feature type="compositionally biased region" description="Basic and acidic residues" evidence="1">
    <location>
        <begin position="39"/>
        <end position="53"/>
    </location>
</feature>
<feature type="compositionally biased region" description="Polar residues" evidence="1">
    <location>
        <begin position="172"/>
        <end position="201"/>
    </location>
</feature>
<comment type="caution">
    <text evidence="2">The sequence shown here is derived from an EMBL/GenBank/DDBJ whole genome shotgun (WGS) entry which is preliminary data.</text>
</comment>
<gene>
    <name evidence="2" type="ORF">RF11_00929</name>
</gene>
<evidence type="ECO:0000313" key="2">
    <source>
        <dbReference type="EMBL" id="KII65577.1"/>
    </source>
</evidence>
<reference evidence="2 3" key="1">
    <citation type="journal article" date="2014" name="Genome Biol. Evol.">
        <title>The genome of the myxosporean Thelohanellus kitauei shows adaptations to nutrient acquisition within its fish host.</title>
        <authorList>
            <person name="Yang Y."/>
            <person name="Xiong J."/>
            <person name="Zhou Z."/>
            <person name="Huo F."/>
            <person name="Miao W."/>
            <person name="Ran C."/>
            <person name="Liu Y."/>
            <person name="Zhang J."/>
            <person name="Feng J."/>
            <person name="Wang M."/>
            <person name="Wang M."/>
            <person name="Wang L."/>
            <person name="Yao B."/>
        </authorList>
    </citation>
    <scope>NUCLEOTIDE SEQUENCE [LARGE SCALE GENOMIC DNA]</scope>
    <source>
        <strain evidence="2">Wuqing</strain>
    </source>
</reference>
<dbReference type="Proteomes" id="UP000031668">
    <property type="component" value="Unassembled WGS sequence"/>
</dbReference>
<proteinExistence type="predicted"/>
<organism evidence="2 3">
    <name type="scientific">Thelohanellus kitauei</name>
    <name type="common">Myxosporean</name>
    <dbReference type="NCBI Taxonomy" id="669202"/>
    <lineage>
        <taxon>Eukaryota</taxon>
        <taxon>Metazoa</taxon>
        <taxon>Cnidaria</taxon>
        <taxon>Myxozoa</taxon>
        <taxon>Myxosporea</taxon>
        <taxon>Bivalvulida</taxon>
        <taxon>Platysporina</taxon>
        <taxon>Myxobolidae</taxon>
        <taxon>Thelohanellus</taxon>
    </lineage>
</organism>
<feature type="compositionally biased region" description="Polar residues" evidence="1">
    <location>
        <begin position="54"/>
        <end position="67"/>
    </location>
</feature>
<dbReference type="EMBL" id="JWZT01003775">
    <property type="protein sequence ID" value="KII65577.1"/>
    <property type="molecule type" value="Genomic_DNA"/>
</dbReference>
<protein>
    <submittedName>
        <fullName evidence="2">Uncharacterized protein</fullName>
    </submittedName>
</protein>
<keyword evidence="3" id="KW-1185">Reference proteome</keyword>
<feature type="compositionally biased region" description="Basic and acidic residues" evidence="1">
    <location>
        <begin position="125"/>
        <end position="147"/>
    </location>
</feature>
<accession>A0A0C2MVA2</accession>